<dbReference type="InterPro" id="IPR011009">
    <property type="entry name" value="Kinase-like_dom_sf"/>
</dbReference>
<feature type="transmembrane region" description="Helical" evidence="6">
    <location>
        <begin position="66"/>
        <end position="86"/>
    </location>
</feature>
<dbReference type="RefSeq" id="WP_155350597.1">
    <property type="nucleotide sequence ID" value="NZ_BAAAHM010000013.1"/>
</dbReference>
<evidence type="ECO:0000256" key="1">
    <source>
        <dbReference type="ARBA" id="ARBA00022679"/>
    </source>
</evidence>
<gene>
    <name evidence="8" type="ORF">Aple_087550</name>
</gene>
<keyword evidence="2" id="KW-0547">Nucleotide-binding</keyword>
<sequence length="463" mass="49615">MTVLWALVPLFTCGFGTPFIIGYAAYRRRSPWLIISTGGYVLSTVIFVIAVASYDDLELLPTWLDTTMTVGLLINWIGGLIQALIIRTKVFYGQQAPHQMSQPHQMNQMNQPHQMNQPYPPMPVRPPMPPPGPGFPPPPPRPAGHMTGPRPPMGQPMGPPMGQPMPRGPQMGPPMGPPQPHSTGPRSPWRDAATRPGANGPADGSNRPQQLGHYRVIGSLGKGGQGSVYLGVDPQGRKVAIKVLHAHIAGDEAAQARFLREVEAARRVAPFSTARVLDVSVTAELAYVVSEFVDGQSLDQLVREKGPRPEDGLIRLALATSGALAAIHKAGIVHRDFKPSNVLIGADGPRVIDFGIAKALDQVTATASQIMGTPAYMSPEQLAGEVVGPKTDVFSWAATMIFAATGRTAFGDDTIPAILNRVINHQPDLSALPASLRELARACLDKRAENRPSASDVMLGIVH</sequence>
<dbReference type="CDD" id="cd14014">
    <property type="entry name" value="STKc_PknB_like"/>
    <property type="match status" value="1"/>
</dbReference>
<dbReference type="Pfam" id="PF00069">
    <property type="entry name" value="Pkinase"/>
    <property type="match status" value="1"/>
</dbReference>
<dbReference type="AlphaFoldDB" id="A0A5M3XY82"/>
<dbReference type="OrthoDB" id="3915799at2"/>
<evidence type="ECO:0000256" key="5">
    <source>
        <dbReference type="SAM" id="MobiDB-lite"/>
    </source>
</evidence>
<dbReference type="PROSITE" id="PS50011">
    <property type="entry name" value="PROTEIN_KINASE_DOM"/>
    <property type="match status" value="1"/>
</dbReference>
<proteinExistence type="predicted"/>
<dbReference type="InterPro" id="IPR008271">
    <property type="entry name" value="Ser/Thr_kinase_AS"/>
</dbReference>
<feature type="compositionally biased region" description="Pro residues" evidence="5">
    <location>
        <begin position="149"/>
        <end position="180"/>
    </location>
</feature>
<keyword evidence="6" id="KW-1133">Transmembrane helix</keyword>
<accession>A0A5M3XY82</accession>
<comment type="caution">
    <text evidence="8">The sequence shown here is derived from an EMBL/GenBank/DDBJ whole genome shotgun (WGS) entry which is preliminary data.</text>
</comment>
<dbReference type="SUPFAM" id="SSF56112">
    <property type="entry name" value="Protein kinase-like (PK-like)"/>
    <property type="match status" value="1"/>
</dbReference>
<protein>
    <recommendedName>
        <fullName evidence="7">Protein kinase domain-containing protein</fullName>
    </recommendedName>
</protein>
<dbReference type="GO" id="GO:0005524">
    <property type="term" value="F:ATP binding"/>
    <property type="evidence" value="ECO:0007669"/>
    <property type="project" value="UniProtKB-KW"/>
</dbReference>
<dbReference type="GO" id="GO:0004674">
    <property type="term" value="F:protein serine/threonine kinase activity"/>
    <property type="evidence" value="ECO:0007669"/>
    <property type="project" value="TreeGrafter"/>
</dbReference>
<keyword evidence="6" id="KW-0812">Transmembrane</keyword>
<keyword evidence="3" id="KW-0418">Kinase</keyword>
<evidence type="ECO:0000313" key="8">
    <source>
        <dbReference type="EMBL" id="GES25856.1"/>
    </source>
</evidence>
<dbReference type="InterPro" id="IPR000719">
    <property type="entry name" value="Prot_kinase_dom"/>
</dbReference>
<feature type="domain" description="Protein kinase" evidence="7">
    <location>
        <begin position="214"/>
        <end position="463"/>
    </location>
</feature>
<evidence type="ECO:0000256" key="4">
    <source>
        <dbReference type="ARBA" id="ARBA00022840"/>
    </source>
</evidence>
<evidence type="ECO:0000256" key="3">
    <source>
        <dbReference type="ARBA" id="ARBA00022777"/>
    </source>
</evidence>
<feature type="compositionally biased region" description="Low complexity" evidence="5">
    <location>
        <begin position="104"/>
        <end position="117"/>
    </location>
</feature>
<keyword evidence="9" id="KW-1185">Reference proteome</keyword>
<keyword evidence="6" id="KW-0472">Membrane</keyword>
<feature type="compositionally biased region" description="Pro residues" evidence="5">
    <location>
        <begin position="118"/>
        <end position="142"/>
    </location>
</feature>
<feature type="transmembrane region" description="Helical" evidence="6">
    <location>
        <begin position="33"/>
        <end position="54"/>
    </location>
</feature>
<name>A0A5M3XY82_9ACTN</name>
<evidence type="ECO:0000256" key="6">
    <source>
        <dbReference type="SAM" id="Phobius"/>
    </source>
</evidence>
<keyword evidence="1" id="KW-0808">Transferase</keyword>
<reference evidence="8 9" key="1">
    <citation type="submission" date="2019-10" db="EMBL/GenBank/DDBJ databases">
        <title>Whole genome shotgun sequence of Acrocarpospora pleiomorpha NBRC 16267.</title>
        <authorList>
            <person name="Ichikawa N."/>
            <person name="Kimura A."/>
            <person name="Kitahashi Y."/>
            <person name="Komaki H."/>
            <person name="Oguchi A."/>
        </authorList>
    </citation>
    <scope>NUCLEOTIDE SEQUENCE [LARGE SCALE GENOMIC DNA]</scope>
    <source>
        <strain evidence="8 9">NBRC 16267</strain>
    </source>
</reference>
<evidence type="ECO:0000256" key="2">
    <source>
        <dbReference type="ARBA" id="ARBA00022741"/>
    </source>
</evidence>
<dbReference type="EMBL" id="BLAF01000075">
    <property type="protein sequence ID" value="GES25856.1"/>
    <property type="molecule type" value="Genomic_DNA"/>
</dbReference>
<dbReference type="PANTHER" id="PTHR43289:SF34">
    <property type="entry name" value="SERINE_THREONINE-PROTEIN KINASE YBDM-RELATED"/>
    <property type="match status" value="1"/>
</dbReference>
<dbReference type="Proteomes" id="UP000377595">
    <property type="component" value="Unassembled WGS sequence"/>
</dbReference>
<dbReference type="PANTHER" id="PTHR43289">
    <property type="entry name" value="MITOGEN-ACTIVATED PROTEIN KINASE KINASE KINASE 20-RELATED"/>
    <property type="match status" value="1"/>
</dbReference>
<evidence type="ECO:0000313" key="9">
    <source>
        <dbReference type="Proteomes" id="UP000377595"/>
    </source>
</evidence>
<organism evidence="8 9">
    <name type="scientific">Acrocarpospora pleiomorpha</name>
    <dbReference type="NCBI Taxonomy" id="90975"/>
    <lineage>
        <taxon>Bacteria</taxon>
        <taxon>Bacillati</taxon>
        <taxon>Actinomycetota</taxon>
        <taxon>Actinomycetes</taxon>
        <taxon>Streptosporangiales</taxon>
        <taxon>Streptosporangiaceae</taxon>
        <taxon>Acrocarpospora</taxon>
    </lineage>
</organism>
<feature type="transmembrane region" description="Helical" evidence="6">
    <location>
        <begin position="6"/>
        <end position="26"/>
    </location>
</feature>
<dbReference type="Gene3D" id="1.10.510.10">
    <property type="entry name" value="Transferase(Phosphotransferase) domain 1"/>
    <property type="match status" value="1"/>
</dbReference>
<dbReference type="PROSITE" id="PS00108">
    <property type="entry name" value="PROTEIN_KINASE_ST"/>
    <property type="match status" value="1"/>
</dbReference>
<keyword evidence="4" id="KW-0067">ATP-binding</keyword>
<dbReference type="Gene3D" id="3.30.200.20">
    <property type="entry name" value="Phosphorylase Kinase, domain 1"/>
    <property type="match status" value="1"/>
</dbReference>
<feature type="region of interest" description="Disordered" evidence="5">
    <location>
        <begin position="104"/>
        <end position="210"/>
    </location>
</feature>
<evidence type="ECO:0000259" key="7">
    <source>
        <dbReference type="PROSITE" id="PS50011"/>
    </source>
</evidence>